<comment type="caution">
    <text evidence="9">The sequence shown here is derived from an EMBL/GenBank/DDBJ whole genome shotgun (WGS) entry which is preliminary data.</text>
</comment>
<accession>A0A1E1L9C0</accession>
<sequence>MSAISASLDSRLHPIIFAAAQFLVSAVVIGFTPPGSFIRHAVVPLLFYFSYSFMMYAKFNIPSPYGGVASSTTWFSLLNYISMAIISGWNFDSRGPLLKIAKEKKVADSTPRDAAVKVEKKSGSFLERFGFGLHSICSQRDCGLPHEVKNVPPFIYNDPKFVPSAAAFVTRSTVTAIICYFIIDFLESQPAPHNAAEIFAQEKVSVLTRWREITLQEAITRVAASAMFWVNMITILTLMTSIFNIICVSLGLSKVENCKPLMGPMSEAYTIRGFWGHAWHQTTRKLFATPANFLVDEAFMFQKKSPPNVYSKIFVTFFISGVMHQIADWMTGMDWTASGAIKFFYFQVVGILLEDTIGLFYRLSTGRDLKSPPTIWTRMLGYLWVTFFLLFWTTPGWFYPMARSSVGTEQGKVIPYNFSYFRKYAKQ</sequence>
<evidence type="ECO:0000256" key="6">
    <source>
        <dbReference type="ARBA" id="ARBA00023136"/>
    </source>
</evidence>
<dbReference type="GO" id="GO:0006629">
    <property type="term" value="P:lipid metabolic process"/>
    <property type="evidence" value="ECO:0007669"/>
    <property type="project" value="InterPro"/>
</dbReference>
<feature type="transmembrane region" description="Helical" evidence="7">
    <location>
        <begin position="37"/>
        <end position="56"/>
    </location>
</feature>
<dbReference type="EMBL" id="FJUW01000041">
    <property type="protein sequence ID" value="CZT07125.1"/>
    <property type="molecule type" value="Genomic_DNA"/>
</dbReference>
<feature type="transmembrane region" description="Helical" evidence="7">
    <location>
        <begin position="228"/>
        <end position="252"/>
    </location>
</feature>
<evidence type="ECO:0000256" key="2">
    <source>
        <dbReference type="ARBA" id="ARBA00007282"/>
    </source>
</evidence>
<comment type="subcellular location">
    <subcellularLocation>
        <location evidence="1">Membrane</location>
        <topology evidence="1">Multi-pass membrane protein</topology>
    </subcellularLocation>
</comment>
<evidence type="ECO:0000256" key="7">
    <source>
        <dbReference type="SAM" id="Phobius"/>
    </source>
</evidence>
<dbReference type="Pfam" id="PF13813">
    <property type="entry name" value="MBOAT_2"/>
    <property type="match status" value="1"/>
</dbReference>
<keyword evidence="3" id="KW-0808">Transferase</keyword>
<dbReference type="InParanoid" id="A0A1E1L9C0"/>
<dbReference type="GO" id="GO:0008374">
    <property type="term" value="F:O-acyltransferase activity"/>
    <property type="evidence" value="ECO:0007669"/>
    <property type="project" value="InterPro"/>
</dbReference>
<evidence type="ECO:0000259" key="8">
    <source>
        <dbReference type="Pfam" id="PF13813"/>
    </source>
</evidence>
<feature type="transmembrane region" description="Helical" evidence="7">
    <location>
        <begin position="161"/>
        <end position="183"/>
    </location>
</feature>
<proteinExistence type="inferred from homology"/>
<dbReference type="AlphaFoldDB" id="A0A1E1L9C0"/>
<evidence type="ECO:0000256" key="4">
    <source>
        <dbReference type="ARBA" id="ARBA00022692"/>
    </source>
</evidence>
<feature type="transmembrane region" description="Helical" evidence="7">
    <location>
        <begin position="12"/>
        <end position="31"/>
    </location>
</feature>
<evidence type="ECO:0000313" key="9">
    <source>
        <dbReference type="EMBL" id="CZT07125.1"/>
    </source>
</evidence>
<keyword evidence="6 7" id="KW-0472">Membrane</keyword>
<dbReference type="InterPro" id="IPR032805">
    <property type="entry name" value="Wax_synthase_dom"/>
</dbReference>
<dbReference type="InterPro" id="IPR044851">
    <property type="entry name" value="Wax_synthase"/>
</dbReference>
<dbReference type="Proteomes" id="UP000178129">
    <property type="component" value="Unassembled WGS sequence"/>
</dbReference>
<dbReference type="PANTHER" id="PTHR31595:SF67">
    <property type="entry name" value="WAX SYNTHASE DOMAIN-CONTAINING PROTEIN"/>
    <property type="match status" value="1"/>
</dbReference>
<comment type="similarity">
    <text evidence="2">Belongs to the wax synthase family.</text>
</comment>
<name>A0A1E1L9C0_9HELO</name>
<feature type="transmembrane region" description="Helical" evidence="7">
    <location>
        <begin position="309"/>
        <end position="331"/>
    </location>
</feature>
<organism evidence="9 10">
    <name type="scientific">Rhynchosporium graminicola</name>
    <dbReference type="NCBI Taxonomy" id="2792576"/>
    <lineage>
        <taxon>Eukaryota</taxon>
        <taxon>Fungi</taxon>
        <taxon>Dikarya</taxon>
        <taxon>Ascomycota</taxon>
        <taxon>Pezizomycotina</taxon>
        <taxon>Leotiomycetes</taxon>
        <taxon>Helotiales</taxon>
        <taxon>Ploettnerulaceae</taxon>
        <taxon>Rhynchosporium</taxon>
    </lineage>
</organism>
<keyword evidence="5 7" id="KW-1133">Transmembrane helix</keyword>
<protein>
    <recommendedName>
        <fullName evidence="8">Wax synthase domain-containing protein</fullName>
    </recommendedName>
</protein>
<dbReference type="PANTHER" id="PTHR31595">
    <property type="entry name" value="LONG-CHAIN-ALCOHOL O-FATTY-ACYLTRANSFERASE 3-RELATED"/>
    <property type="match status" value="1"/>
</dbReference>
<evidence type="ECO:0000256" key="1">
    <source>
        <dbReference type="ARBA" id="ARBA00004141"/>
    </source>
</evidence>
<evidence type="ECO:0000256" key="3">
    <source>
        <dbReference type="ARBA" id="ARBA00022679"/>
    </source>
</evidence>
<reference evidence="10" key="1">
    <citation type="submission" date="2016-03" db="EMBL/GenBank/DDBJ databases">
        <authorList>
            <person name="Ploux O."/>
        </authorList>
    </citation>
    <scope>NUCLEOTIDE SEQUENCE [LARGE SCALE GENOMIC DNA]</scope>
    <source>
        <strain evidence="10">UK7</strain>
    </source>
</reference>
<feature type="transmembrane region" description="Helical" evidence="7">
    <location>
        <begin position="68"/>
        <end position="89"/>
    </location>
</feature>
<evidence type="ECO:0000256" key="5">
    <source>
        <dbReference type="ARBA" id="ARBA00022989"/>
    </source>
</evidence>
<keyword evidence="10" id="KW-1185">Reference proteome</keyword>
<feature type="domain" description="Wax synthase" evidence="8">
    <location>
        <begin position="258"/>
        <end position="345"/>
    </location>
</feature>
<dbReference type="GO" id="GO:0016020">
    <property type="term" value="C:membrane"/>
    <property type="evidence" value="ECO:0007669"/>
    <property type="project" value="UniProtKB-SubCell"/>
</dbReference>
<feature type="transmembrane region" description="Helical" evidence="7">
    <location>
        <begin position="343"/>
        <end position="361"/>
    </location>
</feature>
<keyword evidence="4 7" id="KW-0812">Transmembrane</keyword>
<feature type="transmembrane region" description="Helical" evidence="7">
    <location>
        <begin position="381"/>
        <end position="399"/>
    </location>
</feature>
<evidence type="ECO:0000313" key="10">
    <source>
        <dbReference type="Proteomes" id="UP000178129"/>
    </source>
</evidence>
<gene>
    <name evidence="9" type="ORF">RCO7_09688</name>
</gene>